<dbReference type="GO" id="GO:0050136">
    <property type="term" value="F:NADH dehydrogenase (quinone) (non-electrogenic) activity"/>
    <property type="evidence" value="ECO:0007669"/>
    <property type="project" value="UniProtKB-EC"/>
</dbReference>
<evidence type="ECO:0000256" key="7">
    <source>
        <dbReference type="SAM" id="Phobius"/>
    </source>
</evidence>
<dbReference type="PANTHER" id="PTHR11058">
    <property type="entry name" value="NADH-UBIQUINONE OXIDOREDUCTASE CHAIN 3"/>
    <property type="match status" value="1"/>
</dbReference>
<feature type="transmembrane region" description="Helical" evidence="7">
    <location>
        <begin position="6"/>
        <end position="29"/>
    </location>
</feature>
<keyword evidence="8" id="KW-0560">Oxidoreductase</keyword>
<keyword evidence="3" id="KW-0813">Transport</keyword>
<evidence type="ECO:0000313" key="8">
    <source>
        <dbReference type="EMBL" id="WYY00581.1"/>
    </source>
</evidence>
<dbReference type="GO" id="GO:0030964">
    <property type="term" value="C:NADH dehydrogenase complex"/>
    <property type="evidence" value="ECO:0007669"/>
    <property type="project" value="TreeGrafter"/>
</dbReference>
<dbReference type="NCBIfam" id="NF005022">
    <property type="entry name" value="PRK06432.1"/>
    <property type="match status" value="1"/>
</dbReference>
<protein>
    <submittedName>
        <fullName evidence="8">NADH-quinone oxidoreductase subunit A</fullName>
        <ecNumber evidence="8">1.6.5.9</ecNumber>
    </submittedName>
</protein>
<dbReference type="Proteomes" id="UP001451606">
    <property type="component" value="Chromosome"/>
</dbReference>
<dbReference type="EC" id="1.6.5.9" evidence="8"/>
<evidence type="ECO:0000313" key="9">
    <source>
        <dbReference type="Proteomes" id="UP001451606"/>
    </source>
</evidence>
<dbReference type="InterPro" id="IPR038430">
    <property type="entry name" value="NDAH_ubi_oxred_su3_sf"/>
</dbReference>
<evidence type="ECO:0000256" key="3">
    <source>
        <dbReference type="ARBA" id="ARBA00022448"/>
    </source>
</evidence>
<dbReference type="EMBL" id="CP133772">
    <property type="protein sequence ID" value="WYY00581.1"/>
    <property type="molecule type" value="Genomic_DNA"/>
</dbReference>
<feature type="transmembrane region" description="Helical" evidence="7">
    <location>
        <begin position="114"/>
        <end position="136"/>
    </location>
</feature>
<organism evidence="8 9">
    <name type="scientific">Oxyplasma meridianum</name>
    <dbReference type="NCBI Taxonomy" id="3073602"/>
    <lineage>
        <taxon>Archaea</taxon>
        <taxon>Methanobacteriati</taxon>
        <taxon>Thermoplasmatota</taxon>
        <taxon>Thermoplasmata</taxon>
        <taxon>Thermoplasmatales</taxon>
        <taxon>Thermoplasmataceae</taxon>
        <taxon>Oxyplasma</taxon>
    </lineage>
</organism>
<comment type="subcellular location">
    <subcellularLocation>
        <location evidence="1">Membrane</location>
    </subcellularLocation>
</comment>
<dbReference type="PANTHER" id="PTHR11058:SF9">
    <property type="entry name" value="NADH-UBIQUINONE OXIDOREDUCTASE CHAIN 3"/>
    <property type="match status" value="1"/>
</dbReference>
<keyword evidence="6 7" id="KW-0472">Membrane</keyword>
<keyword evidence="9" id="KW-1185">Reference proteome</keyword>
<dbReference type="GeneID" id="95967896"/>
<accession>A0AAX4NGI5</accession>
<evidence type="ECO:0000256" key="1">
    <source>
        <dbReference type="ARBA" id="ARBA00004370"/>
    </source>
</evidence>
<sequence length="145" mass="16848">MLDGYIPLLIVLILLILGMVGLFMFLPTLGEGRFEKKKRLSFNPFDILTNLVKSENPPVKSTRYLEPYESGEVSRGEIGKFVHVQYYVIILLFVLFDVDLALLFPWAFDFKSLGILPFINTLIFLAMPLFVVYYAFKEGHMRWMK</sequence>
<evidence type="ECO:0000256" key="4">
    <source>
        <dbReference type="ARBA" id="ARBA00022692"/>
    </source>
</evidence>
<dbReference type="Gene3D" id="1.20.58.1610">
    <property type="entry name" value="NADH:ubiquinone/plastoquinone oxidoreductase, chain 3"/>
    <property type="match status" value="1"/>
</dbReference>
<gene>
    <name evidence="8" type="primary">ndhC</name>
    <name evidence="8" type="ORF">OXIME_001159</name>
</gene>
<comment type="similarity">
    <text evidence="2">Belongs to the complex I subunit 3 family.</text>
</comment>
<feature type="transmembrane region" description="Helical" evidence="7">
    <location>
        <begin position="84"/>
        <end position="108"/>
    </location>
</feature>
<dbReference type="GO" id="GO:0008137">
    <property type="term" value="F:NADH dehydrogenase (ubiquinone) activity"/>
    <property type="evidence" value="ECO:0007669"/>
    <property type="project" value="InterPro"/>
</dbReference>
<keyword evidence="5 7" id="KW-1133">Transmembrane helix</keyword>
<name>A0AAX4NGI5_9ARCH</name>
<dbReference type="KEGG" id="omr:OXIME_001159"/>
<proteinExistence type="inferred from homology"/>
<evidence type="ECO:0000256" key="5">
    <source>
        <dbReference type="ARBA" id="ARBA00022989"/>
    </source>
</evidence>
<dbReference type="InterPro" id="IPR000440">
    <property type="entry name" value="NADH_UbQ/plastoQ_OxRdtase_su3"/>
</dbReference>
<evidence type="ECO:0000256" key="6">
    <source>
        <dbReference type="ARBA" id="ARBA00023136"/>
    </source>
</evidence>
<dbReference type="Pfam" id="PF00507">
    <property type="entry name" value="Oxidored_q4"/>
    <property type="match status" value="1"/>
</dbReference>
<evidence type="ECO:0000256" key="2">
    <source>
        <dbReference type="ARBA" id="ARBA00008472"/>
    </source>
</evidence>
<dbReference type="RefSeq" id="WP_393970915.1">
    <property type="nucleotide sequence ID" value="NZ_CP133772.1"/>
</dbReference>
<reference evidence="8 9" key="1">
    <citation type="submission" date="2023-09" db="EMBL/GenBank/DDBJ databases">
        <authorList>
            <person name="Golyshina O.V."/>
            <person name="Lunev E.A."/>
            <person name="Bargiela R."/>
            <person name="Gaines M.C."/>
            <person name="Daum B."/>
            <person name="Bale N.J."/>
            <person name="Koenen M."/>
            <person name="Sinninghe Damst J.S."/>
            <person name="Yakimov M."/>
            <person name="Golyshin P.N."/>
        </authorList>
    </citation>
    <scope>NUCLEOTIDE SEQUENCE [LARGE SCALE GENOMIC DNA]</scope>
    <source>
        <strain evidence="8 9">M1</strain>
    </source>
</reference>
<dbReference type="AlphaFoldDB" id="A0AAX4NGI5"/>
<keyword evidence="4 7" id="KW-0812">Transmembrane</keyword>